<evidence type="ECO:0000313" key="1">
    <source>
        <dbReference type="EMBL" id="SPD74332.1"/>
    </source>
</evidence>
<protein>
    <submittedName>
        <fullName evidence="1">Uncharacterized protein</fullName>
    </submittedName>
</protein>
<gene>
    <name evidence="1" type="ORF">PITCH_A230018</name>
</gene>
<sequence length="353" mass="39143">MRNRPTGFWQALETVPGAAAVDAEWKARFGNDYGTAKAFLRPNGKLASSHPCMAQRGCGCEHEVVVHDSEDIVAVCRCERGCETFALRRSDIVAYELDRPALDTALAKVFDLIEETDAGTDLPGTTRIGVYSPYAGYRFPVYLAIQIEPDDFSEAVDGLLGRNGTPFILLSPTRALCSAKAEKRLTDKRSSFVSLSESVAIGDKRQLRLLRPLDEILVQFRGVNLPPPKEDGATAFFPTPPDASWGDVSIRFKDGHTVSVKVKSAGGVFNYTQMGMANKKNGNPTVQWELLKVFADERGVLDWSSNKAHRRNQKRRELLAANLRDFFRVEGDPFRLTDDGKGWQALFLISPDE</sequence>
<proteinExistence type="predicted"/>
<dbReference type="AlphaFoldDB" id="A0A445MY79"/>
<accession>A0A445MY79</accession>
<name>A0A445MY79_9BACT</name>
<reference evidence="1" key="1">
    <citation type="submission" date="2018-01" db="EMBL/GenBank/DDBJ databases">
        <authorList>
            <person name="Regsiter A."/>
            <person name="William W."/>
        </authorList>
    </citation>
    <scope>NUCLEOTIDE SEQUENCE</scope>
    <source>
        <strain evidence="1">TRIP AH-1</strain>
    </source>
</reference>
<dbReference type="EMBL" id="OJIN01000146">
    <property type="protein sequence ID" value="SPD74332.1"/>
    <property type="molecule type" value="Genomic_DNA"/>
</dbReference>
<organism evidence="1">
    <name type="scientific">uncultured Desulfobacterium sp</name>
    <dbReference type="NCBI Taxonomy" id="201089"/>
    <lineage>
        <taxon>Bacteria</taxon>
        <taxon>Pseudomonadati</taxon>
        <taxon>Thermodesulfobacteriota</taxon>
        <taxon>Desulfobacteria</taxon>
        <taxon>Desulfobacterales</taxon>
        <taxon>Desulfobacteriaceae</taxon>
        <taxon>Desulfobacterium</taxon>
        <taxon>environmental samples</taxon>
    </lineage>
</organism>